<sequence length="245" mass="26669">MLHTLSSALPRVRRAPEVDVLSLVKAYGPEELASRIDQTLLVSTYEQAKAFAERSSKYPFRSLVGFPRAVRAFKEVWKGRTCAVVNFPFGESPLKAVEAELEEAWDAGAEEVDVVASPYLAKDDINKYGEYVREILGAARAVGFDVVKVIVEAPVLSDEELARVAKVIYDLGADFLKTATGTLHKTSLRDVYVVKRAAPGLEVKASGGIREPVQALSFIETGASVIGTSTGIEIVEELKRIKEVG</sequence>
<reference evidence="3 4" key="1">
    <citation type="journal article" date="2008" name="Genome Biol.">
        <title>A genomic analysis of the archaeal system Ignicoccus hospitalis-Nanoarchaeum equitans.</title>
        <authorList>
            <person name="Podar M."/>
            <person name="Anderson I."/>
            <person name="Makarova K.S."/>
            <person name="Elkins J.G."/>
            <person name="Ivanova N."/>
            <person name="Wall M.A."/>
            <person name="Lykidis A."/>
            <person name="Mavromatis K."/>
            <person name="Sun H."/>
            <person name="Hudson M.E."/>
            <person name="Chen W."/>
            <person name="Deciu C."/>
            <person name="Hutchison D."/>
            <person name="Eads J.R."/>
            <person name="Anderson A."/>
            <person name="Fernandes F."/>
            <person name="Szeto E."/>
            <person name="Lapidus A."/>
            <person name="Kyrpides N.C."/>
            <person name="Saier M.H.Jr."/>
            <person name="Richardson P.M."/>
            <person name="Rachel R."/>
            <person name="Huber H."/>
            <person name="Eisen J.A."/>
            <person name="Koonin E.V."/>
            <person name="Keller M."/>
            <person name="Stetter K.O."/>
        </authorList>
    </citation>
    <scope>NUCLEOTIDE SEQUENCE [LARGE SCALE GENOMIC DNA]</scope>
    <source>
        <strain evidence="4">KIN4/I / DSM 18386 / JCM 14125</strain>
    </source>
</reference>
<dbReference type="GO" id="GO:0004139">
    <property type="term" value="F:deoxyribose-phosphate aldolase activity"/>
    <property type="evidence" value="ECO:0007669"/>
    <property type="project" value="UniProtKB-UniRule"/>
</dbReference>
<gene>
    <name evidence="3" type="ordered locus">Igni_1079</name>
</gene>
<evidence type="ECO:0000256" key="1">
    <source>
        <dbReference type="ARBA" id="ARBA00022490"/>
    </source>
</evidence>
<dbReference type="SMART" id="SM01133">
    <property type="entry name" value="DeoC"/>
    <property type="match status" value="1"/>
</dbReference>
<proteinExistence type="predicted"/>
<keyword evidence="1" id="KW-0963">Cytoplasm</keyword>
<dbReference type="STRING" id="453591.Igni_1079"/>
<dbReference type="SUPFAM" id="SSF51569">
    <property type="entry name" value="Aldolase"/>
    <property type="match status" value="1"/>
</dbReference>
<dbReference type="PhylomeDB" id="A8ABF4"/>
<keyword evidence="4" id="KW-1185">Reference proteome</keyword>
<dbReference type="GO" id="GO:0005737">
    <property type="term" value="C:cytoplasm"/>
    <property type="evidence" value="ECO:0007669"/>
    <property type="project" value="InterPro"/>
</dbReference>
<dbReference type="eggNOG" id="arCOG04320">
    <property type="taxonomic scope" value="Archaea"/>
</dbReference>
<protein>
    <recommendedName>
        <fullName evidence="2">Deoxyribose-phosphate aldolase</fullName>
        <ecNumber evidence="2">4.1.2.4</ecNumber>
    </recommendedName>
</protein>
<accession>A8ABF4</accession>
<dbReference type="PANTHER" id="PTHR10889">
    <property type="entry name" value="DEOXYRIBOSE-PHOSPHATE ALDOLASE"/>
    <property type="match status" value="1"/>
</dbReference>
<dbReference type="GO" id="GO:0009264">
    <property type="term" value="P:deoxyribonucleotide catabolic process"/>
    <property type="evidence" value="ECO:0007669"/>
    <property type="project" value="UniProtKB-UniRule"/>
</dbReference>
<dbReference type="EMBL" id="CP000816">
    <property type="protein sequence ID" value="ABU82256.1"/>
    <property type="molecule type" value="Genomic_DNA"/>
</dbReference>
<evidence type="ECO:0000256" key="2">
    <source>
        <dbReference type="NCBIfam" id="TIGR00126"/>
    </source>
</evidence>
<dbReference type="GO" id="GO:0016052">
    <property type="term" value="P:carbohydrate catabolic process"/>
    <property type="evidence" value="ECO:0007669"/>
    <property type="project" value="TreeGrafter"/>
</dbReference>
<dbReference type="EC" id="4.1.2.4" evidence="2"/>
<organism evidence="3 4">
    <name type="scientific">Ignicoccus hospitalis (strain KIN4/I / DSM 18386 / JCM 14125)</name>
    <dbReference type="NCBI Taxonomy" id="453591"/>
    <lineage>
        <taxon>Archaea</taxon>
        <taxon>Thermoproteota</taxon>
        <taxon>Thermoprotei</taxon>
        <taxon>Desulfurococcales</taxon>
        <taxon>Desulfurococcaceae</taxon>
        <taxon>Ignicoccus</taxon>
    </lineage>
</organism>
<dbReference type="InterPro" id="IPR002915">
    <property type="entry name" value="DeoC/FbaB/LacD_aldolase"/>
</dbReference>
<dbReference type="PANTHER" id="PTHR10889:SF1">
    <property type="entry name" value="DEOXYRIBOSE-PHOSPHATE ALDOLASE"/>
    <property type="match status" value="1"/>
</dbReference>
<evidence type="ECO:0000313" key="4">
    <source>
        <dbReference type="Proteomes" id="UP000000262"/>
    </source>
</evidence>
<dbReference type="InterPro" id="IPR011343">
    <property type="entry name" value="DeoC"/>
</dbReference>
<dbReference type="InterPro" id="IPR013785">
    <property type="entry name" value="Aldolase_TIM"/>
</dbReference>
<name>A8ABF4_IGNH4</name>
<dbReference type="Gene3D" id="3.20.20.70">
    <property type="entry name" value="Aldolase class I"/>
    <property type="match status" value="1"/>
</dbReference>
<dbReference type="NCBIfam" id="TIGR00126">
    <property type="entry name" value="deoC"/>
    <property type="match status" value="1"/>
</dbReference>
<evidence type="ECO:0000313" key="3">
    <source>
        <dbReference type="EMBL" id="ABU82256.1"/>
    </source>
</evidence>
<dbReference type="Pfam" id="PF01791">
    <property type="entry name" value="DeoC"/>
    <property type="match status" value="1"/>
</dbReference>
<dbReference type="Proteomes" id="UP000000262">
    <property type="component" value="Chromosome"/>
</dbReference>
<dbReference type="PIRSF" id="PIRSF001357">
    <property type="entry name" value="DeoC"/>
    <property type="match status" value="1"/>
</dbReference>
<dbReference type="KEGG" id="iho:Igni_1079"/>
<dbReference type="AlphaFoldDB" id="A8ABF4"/>
<dbReference type="HOGENOM" id="CLU_053595_0_2_2"/>